<name>A0A178Y317_SINSA</name>
<dbReference type="Proteomes" id="UP000078507">
    <property type="component" value="Unassembled WGS sequence"/>
</dbReference>
<dbReference type="InterPro" id="IPR010982">
    <property type="entry name" value="Lambda_DNA-bd_dom_sf"/>
</dbReference>
<sequence>MFQTLRVSEFGDSIEWSNGLDFSAVWLSKLPPAIFSNQDFVRAMDELGMSLEGMAAALDISRRLVADYRGTKPIPRHIAFATRYLIDRQDGANDNQGSPSEALLKA</sequence>
<dbReference type="GO" id="GO:0003677">
    <property type="term" value="F:DNA binding"/>
    <property type="evidence" value="ECO:0007669"/>
    <property type="project" value="InterPro"/>
</dbReference>
<comment type="caution">
    <text evidence="1">The sequence shown here is derived from an EMBL/GenBank/DDBJ whole genome shotgun (WGS) entry which is preliminary data.</text>
</comment>
<dbReference type="AlphaFoldDB" id="A0A178Y317"/>
<accession>A0A178Y317</accession>
<evidence type="ECO:0000313" key="2">
    <source>
        <dbReference type="Proteomes" id="UP000078507"/>
    </source>
</evidence>
<proteinExistence type="predicted"/>
<evidence type="ECO:0000313" key="1">
    <source>
        <dbReference type="EMBL" id="OAP41968.1"/>
    </source>
</evidence>
<gene>
    <name evidence="1" type="ORF">ATB98_05995</name>
</gene>
<reference evidence="1 2" key="1">
    <citation type="submission" date="2015-11" db="EMBL/GenBank/DDBJ databases">
        <title>Ensifer anhuiense sp. nov., an effective nitrogen fixation bacterium with Glycine soja.</title>
        <authorList>
            <person name="Yan H."/>
            <person name="Chen W."/>
        </authorList>
    </citation>
    <scope>NUCLEOTIDE SEQUENCE [LARGE SCALE GENOMIC DNA]</scope>
    <source>
        <strain evidence="1 2">LMG 7837</strain>
    </source>
</reference>
<organism evidence="1 2">
    <name type="scientific">Sinorhizobium saheli</name>
    <dbReference type="NCBI Taxonomy" id="36856"/>
    <lineage>
        <taxon>Bacteria</taxon>
        <taxon>Pseudomonadati</taxon>
        <taxon>Pseudomonadota</taxon>
        <taxon>Alphaproteobacteria</taxon>
        <taxon>Hyphomicrobiales</taxon>
        <taxon>Rhizobiaceae</taxon>
        <taxon>Sinorhizobium/Ensifer group</taxon>
        <taxon>Sinorhizobium</taxon>
    </lineage>
</organism>
<protein>
    <submittedName>
        <fullName evidence="1">Uncharacterized protein</fullName>
    </submittedName>
</protein>
<dbReference type="Gene3D" id="1.10.260.40">
    <property type="entry name" value="lambda repressor-like DNA-binding domains"/>
    <property type="match status" value="1"/>
</dbReference>
<keyword evidence="2" id="KW-1185">Reference proteome</keyword>
<dbReference type="SUPFAM" id="SSF47413">
    <property type="entry name" value="lambda repressor-like DNA-binding domains"/>
    <property type="match status" value="1"/>
</dbReference>
<dbReference type="EMBL" id="LNQB01000083">
    <property type="protein sequence ID" value="OAP41968.1"/>
    <property type="molecule type" value="Genomic_DNA"/>
</dbReference>